<keyword evidence="4 5" id="KW-0949">S-adenosyl-L-methionine</keyword>
<dbReference type="PANTHER" id="PTHR12315:SF0">
    <property type="entry name" value="7SK SNRNA METHYLPHOSPHATE CAPPING ENZYME"/>
    <property type="match status" value="1"/>
</dbReference>
<sequence>MFVNAPSIHASLYSSCGCFRRKMIEMSLDKETVLPQDGRVDSSTVVECSGNPTEATCVAMVTTGSLTGGPSCAGEKASASFTGSVALAERSANVAELASSGSRTESVGQGARTGGDPARPGNGPLSSSQPQQERRPQPQQLQQKQQPHLAQKPQPQQPGQLRLNKRRNTVAPGFKHPGPGGKRRRRANSESDPVLPTNFLLGGNIFDPLNLNSLLDEEVNRAINAATPESSPLPAKSRDPVEILVPRDITDPLNLNSDCGILVSPLRSGGRRRHRNRHHGGGSGGGAAAVAQPNPPEPRGIRSDDGQVPPSLPGVVPEAPKEGTLSPGPTLAPGSELKVDASPVPNQGPATQTQTISGPAPAAPSASRHRKRKRNSSRSDPYPMAPPTCGSRRLAQQAKKFQYGNYNKYYGYRNPGRSEDPRIRVLRSEWFRGKAVLDLGCNTGHLTLSIARDWQPACIVGLDIDARLVHIARQNVRHYLSDLQAQEARRGLGGPGEQGVWEEKEVLGEEHKDREVQEGQGPETSTEGGKKVTEKAEKDQGQGESTEAETEERGWSQEEGLAIKVEDNCAEGGGTDPIAPPAVPPGESVPFPVSLRISRGPIAAPPLPDTPPLTPGDFPANVSFIRGNYVLENDLLLQTQQPEYDVIMCLSVTKWVHLNWGDEGLQRFFRRVYRHLRPGGIFILEPQPWASYAKRKKLTDTIYKNYYSIRFKPEQFCSYLTSEVGFSGYELLGTPNSSSRGFQRPIYKFYKGPSSARK</sequence>
<evidence type="ECO:0000256" key="3">
    <source>
        <dbReference type="ARBA" id="ARBA00022679"/>
    </source>
</evidence>
<dbReference type="EMBL" id="JAERUA010000002">
    <property type="protein sequence ID" value="KAI1902824.1"/>
    <property type="molecule type" value="Genomic_DNA"/>
</dbReference>
<dbReference type="Pfam" id="PF06859">
    <property type="entry name" value="Bin3"/>
    <property type="match status" value="1"/>
</dbReference>
<keyword evidence="10" id="KW-1185">Reference proteome</keyword>
<evidence type="ECO:0000256" key="7">
    <source>
        <dbReference type="SAM" id="MobiDB-lite"/>
    </source>
</evidence>
<evidence type="ECO:0000313" key="10">
    <source>
        <dbReference type="Proteomes" id="UP000829720"/>
    </source>
</evidence>
<dbReference type="InterPro" id="IPR010675">
    <property type="entry name" value="Bin3_C"/>
</dbReference>
<dbReference type="PROSITE" id="PS51515">
    <property type="entry name" value="BIN3_SAM"/>
    <property type="match status" value="1"/>
</dbReference>
<feature type="domain" description="Bin3-type SAM" evidence="8">
    <location>
        <begin position="420"/>
        <end position="754"/>
    </location>
</feature>
<reference evidence="9" key="1">
    <citation type="submission" date="2021-01" db="EMBL/GenBank/DDBJ databases">
        <authorList>
            <person name="Zahm M."/>
            <person name="Roques C."/>
            <person name="Cabau C."/>
            <person name="Klopp C."/>
            <person name="Donnadieu C."/>
            <person name="Jouanno E."/>
            <person name="Lampietro C."/>
            <person name="Louis A."/>
            <person name="Herpin A."/>
            <person name="Echchiki A."/>
            <person name="Berthelot C."/>
            <person name="Parey E."/>
            <person name="Roest-Crollius H."/>
            <person name="Braasch I."/>
            <person name="Postlethwait J."/>
            <person name="Bobe J."/>
            <person name="Montfort J."/>
            <person name="Bouchez O."/>
            <person name="Begum T."/>
            <person name="Mejri S."/>
            <person name="Adams A."/>
            <person name="Chen W.-J."/>
            <person name="Guiguen Y."/>
        </authorList>
    </citation>
    <scope>NUCLEOTIDE SEQUENCE</scope>
    <source>
        <tissue evidence="9">Blood</tissue>
    </source>
</reference>
<evidence type="ECO:0000256" key="2">
    <source>
        <dbReference type="ARBA" id="ARBA00022603"/>
    </source>
</evidence>
<evidence type="ECO:0000256" key="6">
    <source>
        <dbReference type="RuleBase" id="RU367087"/>
    </source>
</evidence>
<evidence type="ECO:0000313" key="9">
    <source>
        <dbReference type="EMBL" id="KAI1902824.1"/>
    </source>
</evidence>
<dbReference type="GO" id="GO:0017069">
    <property type="term" value="F:snRNA binding"/>
    <property type="evidence" value="ECO:0007669"/>
    <property type="project" value="TreeGrafter"/>
</dbReference>
<dbReference type="InterPro" id="IPR024160">
    <property type="entry name" value="BIN3_SAM-bd_dom"/>
</dbReference>
<feature type="compositionally biased region" description="Basic and acidic residues" evidence="7">
    <location>
        <begin position="508"/>
        <end position="517"/>
    </location>
</feature>
<dbReference type="Gene3D" id="3.40.50.150">
    <property type="entry name" value="Vaccinia Virus protein VP39"/>
    <property type="match status" value="1"/>
</dbReference>
<evidence type="ECO:0000256" key="4">
    <source>
        <dbReference type="ARBA" id="ARBA00022691"/>
    </source>
</evidence>
<feature type="compositionally biased region" description="Polar residues" evidence="7">
    <location>
        <begin position="344"/>
        <end position="356"/>
    </location>
</feature>
<dbReference type="GO" id="GO:0008173">
    <property type="term" value="F:RNA methyltransferase activity"/>
    <property type="evidence" value="ECO:0007669"/>
    <property type="project" value="UniProtKB-UniRule"/>
</dbReference>
<dbReference type="OrthoDB" id="10017101at2759"/>
<organism evidence="9 10">
    <name type="scientific">Albula goreensis</name>
    <dbReference type="NCBI Taxonomy" id="1534307"/>
    <lineage>
        <taxon>Eukaryota</taxon>
        <taxon>Metazoa</taxon>
        <taxon>Chordata</taxon>
        <taxon>Craniata</taxon>
        <taxon>Vertebrata</taxon>
        <taxon>Euteleostomi</taxon>
        <taxon>Actinopterygii</taxon>
        <taxon>Neopterygii</taxon>
        <taxon>Teleostei</taxon>
        <taxon>Albuliformes</taxon>
        <taxon>Albulidae</taxon>
        <taxon>Albula</taxon>
    </lineage>
</organism>
<evidence type="ECO:0000256" key="5">
    <source>
        <dbReference type="PROSITE-ProRule" id="PRU00848"/>
    </source>
</evidence>
<feature type="compositionally biased region" description="Basic and acidic residues" evidence="7">
    <location>
        <begin position="528"/>
        <end position="541"/>
    </location>
</feature>
<dbReference type="AlphaFoldDB" id="A0A8T3E4B7"/>
<accession>A0A8T3E4B7</accession>
<dbReference type="CDD" id="cd02440">
    <property type="entry name" value="AdoMet_MTases"/>
    <property type="match status" value="2"/>
</dbReference>
<feature type="region of interest" description="Disordered" evidence="7">
    <location>
        <begin position="96"/>
        <end position="194"/>
    </location>
</feature>
<dbReference type="GO" id="GO:0040031">
    <property type="term" value="P:snRNA modification"/>
    <property type="evidence" value="ECO:0007669"/>
    <property type="project" value="TreeGrafter"/>
</dbReference>
<feature type="compositionally biased region" description="Low complexity" evidence="7">
    <location>
        <begin position="357"/>
        <end position="366"/>
    </location>
</feature>
<evidence type="ECO:0000256" key="1">
    <source>
        <dbReference type="ARBA" id="ARBA00008361"/>
    </source>
</evidence>
<proteinExistence type="inferred from homology"/>
<feature type="region of interest" description="Disordered" evidence="7">
    <location>
        <begin position="508"/>
        <end position="557"/>
    </location>
</feature>
<feature type="region of interest" description="Disordered" evidence="7">
    <location>
        <begin position="264"/>
        <end position="392"/>
    </location>
</feature>
<dbReference type="GO" id="GO:0032259">
    <property type="term" value="P:methylation"/>
    <property type="evidence" value="ECO:0007669"/>
    <property type="project" value="UniProtKB-KW"/>
</dbReference>
<gene>
    <name evidence="9" type="ORF">AGOR_G00020090</name>
</gene>
<dbReference type="InterPro" id="IPR029063">
    <property type="entry name" value="SAM-dependent_MTases_sf"/>
</dbReference>
<feature type="compositionally biased region" description="Basic residues" evidence="7">
    <location>
        <begin position="367"/>
        <end position="376"/>
    </location>
</feature>
<dbReference type="GO" id="GO:0008171">
    <property type="term" value="F:O-methyltransferase activity"/>
    <property type="evidence" value="ECO:0007669"/>
    <property type="project" value="UniProtKB-UniRule"/>
</dbReference>
<name>A0A8T3E4B7_9TELE</name>
<dbReference type="SUPFAM" id="SSF53335">
    <property type="entry name" value="S-adenosyl-L-methionine-dependent methyltransferases"/>
    <property type="match status" value="1"/>
</dbReference>
<feature type="compositionally biased region" description="Basic residues" evidence="7">
    <location>
        <begin position="269"/>
        <end position="280"/>
    </location>
</feature>
<comment type="caution">
    <text evidence="9">The sequence shown here is derived from an EMBL/GenBank/DDBJ whole genome shotgun (WGS) entry which is preliminary data.</text>
</comment>
<dbReference type="Proteomes" id="UP000829720">
    <property type="component" value="Unassembled WGS sequence"/>
</dbReference>
<feature type="compositionally biased region" description="Low complexity" evidence="7">
    <location>
        <begin position="137"/>
        <end position="158"/>
    </location>
</feature>
<dbReference type="Pfam" id="PF13847">
    <property type="entry name" value="Methyltransf_31"/>
    <property type="match status" value="1"/>
</dbReference>
<dbReference type="InterPro" id="IPR039772">
    <property type="entry name" value="Bin3-like"/>
</dbReference>
<evidence type="ECO:0000259" key="8">
    <source>
        <dbReference type="PROSITE" id="PS51515"/>
    </source>
</evidence>
<comment type="similarity">
    <text evidence="1 6">Belongs to the methyltransferase superfamily.</text>
</comment>
<dbReference type="EC" id="2.1.1.-" evidence="6"/>
<protein>
    <recommendedName>
        <fullName evidence="6">RNA methyltransferase</fullName>
        <ecNumber evidence="6">2.1.1.-</ecNumber>
    </recommendedName>
</protein>
<dbReference type="InterPro" id="IPR025714">
    <property type="entry name" value="Methyltranfer_dom"/>
</dbReference>
<keyword evidence="3 6" id="KW-0808">Transferase</keyword>
<keyword evidence="2 6" id="KW-0489">Methyltransferase</keyword>
<dbReference type="PANTHER" id="PTHR12315">
    <property type="entry name" value="BICOID-INTERACTING PROTEIN RELATED"/>
    <property type="match status" value="1"/>
</dbReference>